<gene>
    <name evidence="4" type="ORF">MAR_032353</name>
</gene>
<reference evidence="4" key="1">
    <citation type="submission" date="2022-11" db="EMBL/GenBank/DDBJ databases">
        <title>Centuries of genome instability and evolution in soft-shell clam transmissible cancer (bioRxiv).</title>
        <authorList>
            <person name="Hart S.F.M."/>
            <person name="Yonemitsu M.A."/>
            <person name="Giersch R.M."/>
            <person name="Beal B.F."/>
            <person name="Arriagada G."/>
            <person name="Davis B.W."/>
            <person name="Ostrander E.A."/>
            <person name="Goff S.P."/>
            <person name="Metzger M.J."/>
        </authorList>
    </citation>
    <scope>NUCLEOTIDE SEQUENCE</scope>
    <source>
        <strain evidence="4">MELC-2E11</strain>
        <tissue evidence="4">Siphon/mantle</tissue>
    </source>
</reference>
<feature type="region of interest" description="Disordered" evidence="2">
    <location>
        <begin position="543"/>
        <end position="566"/>
    </location>
</feature>
<feature type="region of interest" description="Disordered" evidence="2">
    <location>
        <begin position="94"/>
        <end position="120"/>
    </location>
</feature>
<dbReference type="InterPro" id="IPR001315">
    <property type="entry name" value="CARD"/>
</dbReference>
<keyword evidence="1" id="KW-0175">Coiled coil</keyword>
<evidence type="ECO:0000256" key="1">
    <source>
        <dbReference type="SAM" id="Coils"/>
    </source>
</evidence>
<dbReference type="Pfam" id="PF00619">
    <property type="entry name" value="CARD"/>
    <property type="match status" value="1"/>
</dbReference>
<dbReference type="SUPFAM" id="SSF47986">
    <property type="entry name" value="DEATH domain"/>
    <property type="match status" value="1"/>
</dbReference>
<dbReference type="Gene3D" id="1.10.533.10">
    <property type="entry name" value="Death Domain, Fas"/>
    <property type="match status" value="1"/>
</dbReference>
<evidence type="ECO:0000313" key="5">
    <source>
        <dbReference type="Proteomes" id="UP001164746"/>
    </source>
</evidence>
<dbReference type="PROSITE" id="PS50209">
    <property type="entry name" value="CARD"/>
    <property type="match status" value="1"/>
</dbReference>
<evidence type="ECO:0000259" key="3">
    <source>
        <dbReference type="PROSITE" id="PS50209"/>
    </source>
</evidence>
<feature type="compositionally biased region" description="Polar residues" evidence="2">
    <location>
        <begin position="476"/>
        <end position="488"/>
    </location>
</feature>
<sequence length="613" mass="69958">MDESTRRLLKKLKPEIKNNLVLENSILDCLEQEILTEEMSQKIRAKSTNGEKIEELLFFLPRRGPAAFDAFIRAIRPTHDFLAEMLTADMLTEQQQDKELSSGTDDCSSDSKKSSSSSLSSLFHETDTSQTLAIQLDGNDNVRTNQDEQNSNQPMEFALSSISQPERHYSSFSQLHPTEEFKNKIVQDWLSGIYTKLKSHVTNNYLRELSFMSPKPISFEMVEDLIDDMIEEEGKCYRELGDKMRKSSIFTQILSLKEANRKLNVDLNDTKENKNKLADQNVKLKEMCKNNTQENKMIEIEKQKLYSDTIAMNDNLAELQKEIKTLTQSKQEAESKLNETLKELEEAKIEIRDLKEDKLSCEHEIGQQGQQYKNTQRQSRPYWINHSCNKSSTSPATSPRRSSSVQQDNALAMHSNMSISGFTQSSPRNIQKGMKPKASSTYTDGQNPQSPFNTAQTGSKSNASAAYTIRKHQKTSSKTSQYGLRSNDTPTQTNTTPTILNETQQMNGQSRFFTRRAVQNGEMTEDDYKKEKCLDQTGKAVVSNNNREPYMPKQSEPKPLETPENDENDKFIEMTEKQTVMEVVSNNKRKPLTKKQSKPKPFAGLQIFGNSKK</sequence>
<feature type="region of interest" description="Disordered" evidence="2">
    <location>
        <begin position="585"/>
        <end position="613"/>
    </location>
</feature>
<dbReference type="EMBL" id="CP111021">
    <property type="protein sequence ID" value="WAR17759.1"/>
    <property type="molecule type" value="Genomic_DNA"/>
</dbReference>
<organism evidence="4 5">
    <name type="scientific">Mya arenaria</name>
    <name type="common">Soft-shell clam</name>
    <dbReference type="NCBI Taxonomy" id="6604"/>
    <lineage>
        <taxon>Eukaryota</taxon>
        <taxon>Metazoa</taxon>
        <taxon>Spiralia</taxon>
        <taxon>Lophotrochozoa</taxon>
        <taxon>Mollusca</taxon>
        <taxon>Bivalvia</taxon>
        <taxon>Autobranchia</taxon>
        <taxon>Heteroconchia</taxon>
        <taxon>Euheterodonta</taxon>
        <taxon>Imparidentia</taxon>
        <taxon>Neoheterodontei</taxon>
        <taxon>Myida</taxon>
        <taxon>Myoidea</taxon>
        <taxon>Myidae</taxon>
        <taxon>Mya</taxon>
    </lineage>
</organism>
<keyword evidence="5" id="KW-1185">Reference proteome</keyword>
<feature type="compositionally biased region" description="Basic residues" evidence="2">
    <location>
        <begin position="587"/>
        <end position="598"/>
    </location>
</feature>
<feature type="coiled-coil region" evidence="1">
    <location>
        <begin position="253"/>
        <end position="364"/>
    </location>
</feature>
<feature type="region of interest" description="Disordered" evidence="2">
    <location>
        <begin position="386"/>
        <end position="497"/>
    </location>
</feature>
<feature type="compositionally biased region" description="Polar residues" evidence="2">
    <location>
        <begin position="438"/>
        <end position="465"/>
    </location>
</feature>
<feature type="compositionally biased region" description="Polar residues" evidence="2">
    <location>
        <begin position="405"/>
        <end position="429"/>
    </location>
</feature>
<dbReference type="SMART" id="SM00114">
    <property type="entry name" value="CARD"/>
    <property type="match status" value="1"/>
</dbReference>
<proteinExistence type="predicted"/>
<feature type="domain" description="CARD" evidence="3">
    <location>
        <begin position="1"/>
        <end position="90"/>
    </location>
</feature>
<protein>
    <recommendedName>
        <fullName evidence="3">CARD domain-containing protein</fullName>
    </recommendedName>
</protein>
<dbReference type="Proteomes" id="UP001164746">
    <property type="component" value="Chromosome 10"/>
</dbReference>
<evidence type="ECO:0000256" key="2">
    <source>
        <dbReference type="SAM" id="MobiDB-lite"/>
    </source>
</evidence>
<dbReference type="InterPro" id="IPR011029">
    <property type="entry name" value="DEATH-like_dom_sf"/>
</dbReference>
<feature type="compositionally biased region" description="Low complexity" evidence="2">
    <location>
        <begin position="391"/>
        <end position="404"/>
    </location>
</feature>
<dbReference type="CDD" id="cd01671">
    <property type="entry name" value="CARD"/>
    <property type="match status" value="1"/>
</dbReference>
<evidence type="ECO:0000313" key="4">
    <source>
        <dbReference type="EMBL" id="WAR17759.1"/>
    </source>
</evidence>
<name>A0ABY7F8T1_MYAAR</name>
<accession>A0ABY7F8T1</accession>